<sequence length="59" mass="7034">MLHHCFEAVAILLPVVRRGQRNLTLLEGPPQNQHKNFCEKRLREVQKKQDNRKRTRKSS</sequence>
<evidence type="ECO:0000313" key="2">
    <source>
        <dbReference type="EMBL" id="KAH3788772.1"/>
    </source>
</evidence>
<name>A0A9D4EYW2_DREPO</name>
<gene>
    <name evidence="2" type="ORF">DPMN_166920</name>
</gene>
<dbReference type="EMBL" id="JAIWYP010000008">
    <property type="protein sequence ID" value="KAH3788772.1"/>
    <property type="molecule type" value="Genomic_DNA"/>
</dbReference>
<dbReference type="Proteomes" id="UP000828390">
    <property type="component" value="Unassembled WGS sequence"/>
</dbReference>
<evidence type="ECO:0000313" key="3">
    <source>
        <dbReference type="Proteomes" id="UP000828390"/>
    </source>
</evidence>
<feature type="region of interest" description="Disordered" evidence="1">
    <location>
        <begin position="26"/>
        <end position="59"/>
    </location>
</feature>
<proteinExistence type="predicted"/>
<dbReference type="AlphaFoldDB" id="A0A9D4EYW2"/>
<keyword evidence="3" id="KW-1185">Reference proteome</keyword>
<feature type="compositionally biased region" description="Basic residues" evidence="1">
    <location>
        <begin position="50"/>
        <end position="59"/>
    </location>
</feature>
<feature type="compositionally biased region" description="Basic and acidic residues" evidence="1">
    <location>
        <begin position="36"/>
        <end position="49"/>
    </location>
</feature>
<organism evidence="2 3">
    <name type="scientific">Dreissena polymorpha</name>
    <name type="common">Zebra mussel</name>
    <name type="synonym">Mytilus polymorpha</name>
    <dbReference type="NCBI Taxonomy" id="45954"/>
    <lineage>
        <taxon>Eukaryota</taxon>
        <taxon>Metazoa</taxon>
        <taxon>Spiralia</taxon>
        <taxon>Lophotrochozoa</taxon>
        <taxon>Mollusca</taxon>
        <taxon>Bivalvia</taxon>
        <taxon>Autobranchia</taxon>
        <taxon>Heteroconchia</taxon>
        <taxon>Euheterodonta</taxon>
        <taxon>Imparidentia</taxon>
        <taxon>Neoheterodontei</taxon>
        <taxon>Myida</taxon>
        <taxon>Dreissenoidea</taxon>
        <taxon>Dreissenidae</taxon>
        <taxon>Dreissena</taxon>
    </lineage>
</organism>
<reference evidence="2" key="2">
    <citation type="submission" date="2020-11" db="EMBL/GenBank/DDBJ databases">
        <authorList>
            <person name="McCartney M.A."/>
            <person name="Auch B."/>
            <person name="Kono T."/>
            <person name="Mallez S."/>
            <person name="Becker A."/>
            <person name="Gohl D.M."/>
            <person name="Silverstein K.A.T."/>
            <person name="Koren S."/>
            <person name="Bechman K.B."/>
            <person name="Herman A."/>
            <person name="Abrahante J.E."/>
            <person name="Garbe J."/>
        </authorList>
    </citation>
    <scope>NUCLEOTIDE SEQUENCE</scope>
    <source>
        <strain evidence="2">Duluth1</strain>
        <tissue evidence="2">Whole animal</tissue>
    </source>
</reference>
<accession>A0A9D4EYW2</accession>
<evidence type="ECO:0000256" key="1">
    <source>
        <dbReference type="SAM" id="MobiDB-lite"/>
    </source>
</evidence>
<comment type="caution">
    <text evidence="2">The sequence shown here is derived from an EMBL/GenBank/DDBJ whole genome shotgun (WGS) entry which is preliminary data.</text>
</comment>
<reference evidence="2" key="1">
    <citation type="journal article" date="2019" name="bioRxiv">
        <title>The Genome of the Zebra Mussel, Dreissena polymorpha: A Resource for Invasive Species Research.</title>
        <authorList>
            <person name="McCartney M.A."/>
            <person name="Auch B."/>
            <person name="Kono T."/>
            <person name="Mallez S."/>
            <person name="Zhang Y."/>
            <person name="Obille A."/>
            <person name="Becker A."/>
            <person name="Abrahante J.E."/>
            <person name="Garbe J."/>
            <person name="Badalamenti J.P."/>
            <person name="Herman A."/>
            <person name="Mangelson H."/>
            <person name="Liachko I."/>
            <person name="Sullivan S."/>
            <person name="Sone E.D."/>
            <person name="Koren S."/>
            <person name="Silverstein K.A.T."/>
            <person name="Beckman K.B."/>
            <person name="Gohl D.M."/>
        </authorList>
    </citation>
    <scope>NUCLEOTIDE SEQUENCE</scope>
    <source>
        <strain evidence="2">Duluth1</strain>
        <tissue evidence="2">Whole animal</tissue>
    </source>
</reference>
<protein>
    <submittedName>
        <fullName evidence="2">Uncharacterized protein</fullName>
    </submittedName>
</protein>